<feature type="transmembrane region" description="Helical" evidence="5">
    <location>
        <begin position="278"/>
        <end position="296"/>
    </location>
</feature>
<feature type="transmembrane region" description="Helical" evidence="5">
    <location>
        <begin position="373"/>
        <end position="395"/>
    </location>
</feature>
<reference evidence="7 8" key="1">
    <citation type="submission" date="2007-05" db="EMBL/GenBank/DDBJ databases">
        <title>Complete sequence of chromosome of Acidiphilium cryptum JF-5.</title>
        <authorList>
            <consortium name="US DOE Joint Genome Institute"/>
            <person name="Copeland A."/>
            <person name="Lucas S."/>
            <person name="Lapidus A."/>
            <person name="Barry K."/>
            <person name="Detter J.C."/>
            <person name="Glavina del Rio T."/>
            <person name="Hammon N."/>
            <person name="Israni S."/>
            <person name="Dalin E."/>
            <person name="Tice H."/>
            <person name="Pitluck S."/>
            <person name="Sims D."/>
            <person name="Brettin T."/>
            <person name="Bruce D."/>
            <person name="Han C."/>
            <person name="Schmutz J."/>
            <person name="Larimer F."/>
            <person name="Land M."/>
            <person name="Hauser L."/>
            <person name="Kyrpides N."/>
            <person name="Kim E."/>
            <person name="Magnuson T."/>
            <person name="Richardson P."/>
        </authorList>
    </citation>
    <scope>NUCLEOTIDE SEQUENCE [LARGE SCALE GENOMIC DNA]</scope>
    <source>
        <strain evidence="7 8">JF-5</strain>
    </source>
</reference>
<evidence type="ECO:0000259" key="6">
    <source>
        <dbReference type="PROSITE" id="PS50850"/>
    </source>
</evidence>
<dbReference type="SUPFAM" id="SSF103473">
    <property type="entry name" value="MFS general substrate transporter"/>
    <property type="match status" value="1"/>
</dbReference>
<sequence length="467" mass="50112">MKRGGGCGAQSVRVISSSSIASGEDETMTDTTSAAAPSSWSARLTPAHWRVLTAAFFGWVFDGYETYALITVIGPAMVALLPAPERGHIHAAAGLAIAITLLGWAAGGTVGGIAADYVGRKRMLLISVVGYSLFTGLTAFSTSVGMLVAFRFLTGLFLGSEWSTGNSLLAETWPNEARPKGAGFLQSGFGFGAFLAAAVWYLLRPLGPDAWRAMFLVGVLPGFLVLFLRRRIDDSEAWARAVREKRWAVTENSGRLSQSARPFTLFQLFADPEGRRRTVLACLMSISTTMGWWGIATWIPGFVGGFAAHHGLHGPYWASVAGLVYTAGAVVGYLVSGFLADWMGRRRYLVFLFVGGLVMTPAVYLWSHSLATLLFASWLNGFWTLGAFSWYAIYLPELFATNVRGTASAFVFNASRFIAFLGPLMAGELIGALGGLAHVALAFSVIYVIGLIVAPFMPETKGQPLPQ</sequence>
<dbReference type="KEGG" id="acr:Acry_0452"/>
<dbReference type="EMBL" id="CP000697">
    <property type="protein sequence ID" value="ABQ29677.1"/>
    <property type="molecule type" value="Genomic_DNA"/>
</dbReference>
<keyword evidence="3 5" id="KW-1133">Transmembrane helix</keyword>
<organism evidence="7 8">
    <name type="scientific">Acidiphilium cryptum (strain JF-5)</name>
    <dbReference type="NCBI Taxonomy" id="349163"/>
    <lineage>
        <taxon>Bacteria</taxon>
        <taxon>Pseudomonadati</taxon>
        <taxon>Pseudomonadota</taxon>
        <taxon>Alphaproteobacteria</taxon>
        <taxon>Acetobacterales</taxon>
        <taxon>Acidocellaceae</taxon>
        <taxon>Acidiphilium</taxon>
    </lineage>
</organism>
<dbReference type="AlphaFoldDB" id="A5FVP5"/>
<dbReference type="PANTHER" id="PTHR23508:SF10">
    <property type="entry name" value="CARBOXYLIC ACID TRANSPORTER PROTEIN HOMOLOG"/>
    <property type="match status" value="1"/>
</dbReference>
<keyword evidence="2 5" id="KW-0812">Transmembrane</keyword>
<evidence type="ECO:0000256" key="3">
    <source>
        <dbReference type="ARBA" id="ARBA00022989"/>
    </source>
</evidence>
<feature type="domain" description="Major facilitator superfamily (MFS) profile" evidence="6">
    <location>
        <begin position="51"/>
        <end position="462"/>
    </location>
</feature>
<dbReference type="Gene3D" id="1.20.1250.20">
    <property type="entry name" value="MFS general substrate transporter like domains"/>
    <property type="match status" value="1"/>
</dbReference>
<dbReference type="STRING" id="349163.Acry_0452"/>
<proteinExistence type="predicted"/>
<comment type="subcellular location">
    <subcellularLocation>
        <location evidence="1">Membrane</location>
        <topology evidence="1">Multi-pass membrane protein</topology>
    </subcellularLocation>
</comment>
<feature type="transmembrane region" description="Helical" evidence="5">
    <location>
        <begin position="432"/>
        <end position="457"/>
    </location>
</feature>
<dbReference type="Proteomes" id="UP000000245">
    <property type="component" value="Chromosome"/>
</dbReference>
<dbReference type="PROSITE" id="PS00217">
    <property type="entry name" value="SUGAR_TRANSPORT_2"/>
    <property type="match status" value="1"/>
</dbReference>
<dbReference type="PROSITE" id="PS00216">
    <property type="entry name" value="SUGAR_TRANSPORT_1"/>
    <property type="match status" value="1"/>
</dbReference>
<dbReference type="GO" id="GO:0005886">
    <property type="term" value="C:plasma membrane"/>
    <property type="evidence" value="ECO:0007669"/>
    <property type="project" value="TreeGrafter"/>
</dbReference>
<dbReference type="GO" id="GO:0046943">
    <property type="term" value="F:carboxylic acid transmembrane transporter activity"/>
    <property type="evidence" value="ECO:0007669"/>
    <property type="project" value="TreeGrafter"/>
</dbReference>
<feature type="transmembrane region" description="Helical" evidence="5">
    <location>
        <begin position="209"/>
        <end position="228"/>
    </location>
</feature>
<accession>A5FVP5</accession>
<protein>
    <submittedName>
        <fullName evidence="7">Major facilitator superfamily MFS_1</fullName>
    </submittedName>
</protein>
<evidence type="ECO:0000256" key="2">
    <source>
        <dbReference type="ARBA" id="ARBA00022692"/>
    </source>
</evidence>
<keyword evidence="8" id="KW-1185">Reference proteome</keyword>
<dbReference type="InterPro" id="IPR005828">
    <property type="entry name" value="MFS_sugar_transport-like"/>
</dbReference>
<name>A5FVP5_ACICJ</name>
<dbReference type="HOGENOM" id="CLU_001265_46_6_5"/>
<evidence type="ECO:0000256" key="5">
    <source>
        <dbReference type="SAM" id="Phobius"/>
    </source>
</evidence>
<keyword evidence="4 5" id="KW-0472">Membrane</keyword>
<feature type="transmembrane region" description="Helical" evidence="5">
    <location>
        <begin position="348"/>
        <end position="367"/>
    </location>
</feature>
<dbReference type="InterPro" id="IPR036259">
    <property type="entry name" value="MFS_trans_sf"/>
</dbReference>
<dbReference type="Pfam" id="PF00083">
    <property type="entry name" value="Sugar_tr"/>
    <property type="match status" value="1"/>
</dbReference>
<feature type="transmembrane region" description="Helical" evidence="5">
    <location>
        <begin position="66"/>
        <end position="83"/>
    </location>
</feature>
<dbReference type="InterPro" id="IPR005829">
    <property type="entry name" value="Sugar_transporter_CS"/>
</dbReference>
<evidence type="ECO:0000313" key="8">
    <source>
        <dbReference type="Proteomes" id="UP000000245"/>
    </source>
</evidence>
<feature type="transmembrane region" description="Helical" evidence="5">
    <location>
        <begin position="124"/>
        <end position="150"/>
    </location>
</feature>
<feature type="transmembrane region" description="Helical" evidence="5">
    <location>
        <begin position="95"/>
        <end position="118"/>
    </location>
</feature>
<gene>
    <name evidence="7" type="ordered locus">Acry_0452</name>
</gene>
<evidence type="ECO:0000313" key="7">
    <source>
        <dbReference type="EMBL" id="ABQ29677.1"/>
    </source>
</evidence>
<feature type="transmembrane region" description="Helical" evidence="5">
    <location>
        <begin position="316"/>
        <end position="336"/>
    </location>
</feature>
<feature type="transmembrane region" description="Helical" evidence="5">
    <location>
        <begin position="407"/>
        <end position="426"/>
    </location>
</feature>
<evidence type="ECO:0000256" key="4">
    <source>
        <dbReference type="ARBA" id="ARBA00023136"/>
    </source>
</evidence>
<evidence type="ECO:0000256" key="1">
    <source>
        <dbReference type="ARBA" id="ARBA00004141"/>
    </source>
</evidence>
<dbReference type="PROSITE" id="PS50850">
    <property type="entry name" value="MFS"/>
    <property type="match status" value="1"/>
</dbReference>
<dbReference type="InterPro" id="IPR020846">
    <property type="entry name" value="MFS_dom"/>
</dbReference>
<dbReference type="PANTHER" id="PTHR23508">
    <property type="entry name" value="CARBOXYLIC ACID TRANSPORTER PROTEIN HOMOLOG"/>
    <property type="match status" value="1"/>
</dbReference>
<dbReference type="eggNOG" id="COG2271">
    <property type="taxonomic scope" value="Bacteria"/>
</dbReference>